<dbReference type="InterPro" id="IPR047801">
    <property type="entry name" value="Peptidase_C45"/>
</dbReference>
<name>A0A8J3L3N8_9ACTN</name>
<feature type="domain" description="Peptidase C45 hydrolase" evidence="1">
    <location>
        <begin position="208"/>
        <end position="434"/>
    </location>
</feature>
<evidence type="ECO:0000313" key="2">
    <source>
        <dbReference type="EMBL" id="GIG11173.1"/>
    </source>
</evidence>
<dbReference type="PANTHER" id="PTHR34180">
    <property type="entry name" value="PEPTIDASE C45"/>
    <property type="match status" value="1"/>
</dbReference>
<proteinExistence type="predicted"/>
<dbReference type="AlphaFoldDB" id="A0A8J3L3N8"/>
<comment type="caution">
    <text evidence="2">The sequence shown here is derived from an EMBL/GenBank/DDBJ whole genome shotgun (WGS) entry which is preliminary data.</text>
</comment>
<dbReference type="Proteomes" id="UP000630887">
    <property type="component" value="Unassembled WGS sequence"/>
</dbReference>
<evidence type="ECO:0000259" key="1">
    <source>
        <dbReference type="Pfam" id="PF03417"/>
    </source>
</evidence>
<sequence length="449" mass="48201">MRRNRTTSAAALRAAWARRRCIRFTRGLDFGRVRLSPMIRILRFPPGAYREVGREGAAGSPGPAAFTLARRVPGPEEWPDMNTPLTVVDVSGTPEEMGTAYGRAAADLINLNVTAYLDRFSRGAGLDLAAVTAQGAAFRETTLSHFPRLAAMLDGVARGASVAPELIYAINARSELLYGAPACGSPGASAGDRGECTSLGVLGPRSEGGRTLLAQNWDWHPGHRDYNVLLITRDERGHEVITLTEAGMLAKTGLNSAGVGVCVNLLGCDRDGRPGGVPYHVLLRSVLEADSLSWAIRNAMRAPRSASINLLLGQAYPGGGELIDLELAPGDAGWLHPVDGVLVHANHFEAALPVYDTIKDWGGSSLFRSARARRLLTAVPNPLTPADLRAVLQDHHSHPVAICRHADDRDADDDRSETIWTVFMDLDDRFIRLVPGPPCTGGEGTTYSL</sequence>
<dbReference type="Pfam" id="PF03417">
    <property type="entry name" value="AAT"/>
    <property type="match status" value="1"/>
</dbReference>
<dbReference type="NCBIfam" id="NF040521">
    <property type="entry name" value="C45_proenzyme"/>
    <property type="match status" value="1"/>
</dbReference>
<organism evidence="2 3">
    <name type="scientific">Catellatospora coxensis</name>
    <dbReference type="NCBI Taxonomy" id="310354"/>
    <lineage>
        <taxon>Bacteria</taxon>
        <taxon>Bacillati</taxon>
        <taxon>Actinomycetota</taxon>
        <taxon>Actinomycetes</taxon>
        <taxon>Micromonosporales</taxon>
        <taxon>Micromonosporaceae</taxon>
        <taxon>Catellatospora</taxon>
    </lineage>
</organism>
<dbReference type="Gene3D" id="3.60.60.10">
    <property type="entry name" value="Penicillin V Acylase, Chain A"/>
    <property type="match status" value="1"/>
</dbReference>
<dbReference type="InterPro" id="IPR005079">
    <property type="entry name" value="Peptidase_C45_hydrolase"/>
</dbReference>
<gene>
    <name evidence="2" type="ORF">Cco03nite_78730</name>
</gene>
<dbReference type="EMBL" id="BONI01000119">
    <property type="protein sequence ID" value="GIG11173.1"/>
    <property type="molecule type" value="Genomic_DNA"/>
</dbReference>
<accession>A0A8J3L3N8</accession>
<dbReference type="PANTHER" id="PTHR34180:SF1">
    <property type="entry name" value="BETA-ALANYL-DOPAMINE_CARCININE HYDROLASE"/>
    <property type="match status" value="1"/>
</dbReference>
<keyword evidence="3" id="KW-1185">Reference proteome</keyword>
<dbReference type="Gene3D" id="1.10.10.2120">
    <property type="match status" value="1"/>
</dbReference>
<reference evidence="2 3" key="1">
    <citation type="submission" date="2021-01" db="EMBL/GenBank/DDBJ databases">
        <title>Whole genome shotgun sequence of Catellatospora coxensis NBRC 107359.</title>
        <authorList>
            <person name="Komaki H."/>
            <person name="Tamura T."/>
        </authorList>
    </citation>
    <scope>NUCLEOTIDE SEQUENCE [LARGE SCALE GENOMIC DNA]</scope>
    <source>
        <strain evidence="2 3">NBRC 107359</strain>
    </source>
</reference>
<protein>
    <submittedName>
        <fullName evidence="2">Peptidase C45</fullName>
    </submittedName>
</protein>
<dbReference type="InterPro" id="IPR047794">
    <property type="entry name" value="C45_proenzyme-like"/>
</dbReference>
<evidence type="ECO:0000313" key="3">
    <source>
        <dbReference type="Proteomes" id="UP000630887"/>
    </source>
</evidence>